<keyword evidence="3" id="KW-1185">Reference proteome</keyword>
<accession>A0ABD1YYB1</accession>
<dbReference type="AlphaFoldDB" id="A0ABD1YYB1"/>
<protein>
    <recommendedName>
        <fullName evidence="4">BED-type domain-containing protein</fullName>
    </recommendedName>
</protein>
<sequence length="264" mass="29444">MEVLNFLQLFNDNNIHFGLHPSSGLDMDGLGDAGTRGGQGLRDPNINDGSTKQQQEPRAPNARQTVLPFVEPPIPQPSKYKEFGLPKPKKQLSIKSHEQFIVLRGQKNHVDDVWYKCKWCGNLYGPNATRLTQHFTSEFAPRQQGNMELPAFRREGSNRHIKGCERASEQLKLEIHGMNNRQHERAVELASLHDMESTSHALDEEDREIESTFPDSIQGEPSSAYARGPQGSDANHARPHKSNFSSPSSVANAGTHSNSNPVFS</sequence>
<proteinExistence type="predicted"/>
<dbReference type="EMBL" id="JBHFFA010000003">
    <property type="protein sequence ID" value="KAL2635776.1"/>
    <property type="molecule type" value="Genomic_DNA"/>
</dbReference>
<evidence type="ECO:0000313" key="2">
    <source>
        <dbReference type="EMBL" id="KAL2635776.1"/>
    </source>
</evidence>
<feature type="region of interest" description="Disordered" evidence="1">
    <location>
        <begin position="194"/>
        <end position="264"/>
    </location>
</feature>
<organism evidence="2 3">
    <name type="scientific">Riccia fluitans</name>
    <dbReference type="NCBI Taxonomy" id="41844"/>
    <lineage>
        <taxon>Eukaryota</taxon>
        <taxon>Viridiplantae</taxon>
        <taxon>Streptophyta</taxon>
        <taxon>Embryophyta</taxon>
        <taxon>Marchantiophyta</taxon>
        <taxon>Marchantiopsida</taxon>
        <taxon>Marchantiidae</taxon>
        <taxon>Marchantiales</taxon>
        <taxon>Ricciaceae</taxon>
        <taxon>Riccia</taxon>
    </lineage>
</organism>
<evidence type="ECO:0000313" key="3">
    <source>
        <dbReference type="Proteomes" id="UP001605036"/>
    </source>
</evidence>
<feature type="compositionally biased region" description="Gly residues" evidence="1">
    <location>
        <begin position="31"/>
        <end position="40"/>
    </location>
</feature>
<name>A0ABD1YYB1_9MARC</name>
<feature type="compositionally biased region" description="Polar residues" evidence="1">
    <location>
        <begin position="242"/>
        <end position="264"/>
    </location>
</feature>
<gene>
    <name evidence="2" type="ORF">R1flu_007255</name>
</gene>
<comment type="caution">
    <text evidence="2">The sequence shown here is derived from an EMBL/GenBank/DDBJ whole genome shotgun (WGS) entry which is preliminary data.</text>
</comment>
<feature type="compositionally biased region" description="Polar residues" evidence="1">
    <location>
        <begin position="47"/>
        <end position="56"/>
    </location>
</feature>
<dbReference type="Proteomes" id="UP001605036">
    <property type="component" value="Unassembled WGS sequence"/>
</dbReference>
<evidence type="ECO:0008006" key="4">
    <source>
        <dbReference type="Google" id="ProtNLM"/>
    </source>
</evidence>
<feature type="region of interest" description="Disordered" evidence="1">
    <location>
        <begin position="28"/>
        <end position="64"/>
    </location>
</feature>
<evidence type="ECO:0000256" key="1">
    <source>
        <dbReference type="SAM" id="MobiDB-lite"/>
    </source>
</evidence>
<reference evidence="2 3" key="1">
    <citation type="submission" date="2024-09" db="EMBL/GenBank/DDBJ databases">
        <title>Chromosome-scale assembly of Riccia fluitans.</title>
        <authorList>
            <person name="Paukszto L."/>
            <person name="Sawicki J."/>
            <person name="Karawczyk K."/>
            <person name="Piernik-Szablinska J."/>
            <person name="Szczecinska M."/>
            <person name="Mazdziarz M."/>
        </authorList>
    </citation>
    <scope>NUCLEOTIDE SEQUENCE [LARGE SCALE GENOMIC DNA]</scope>
    <source>
        <strain evidence="2">Rf_01</strain>
        <tissue evidence="2">Aerial parts of the thallus</tissue>
    </source>
</reference>